<dbReference type="PANTHER" id="PTHR10887:SF5">
    <property type="entry name" value="RNA HELICASE AQUARIUS"/>
    <property type="match status" value="1"/>
</dbReference>
<evidence type="ECO:0000313" key="2">
    <source>
        <dbReference type="EMBL" id="VEL10599.1"/>
    </source>
</evidence>
<dbReference type="GO" id="GO:0071013">
    <property type="term" value="C:catalytic step 2 spliceosome"/>
    <property type="evidence" value="ECO:0007669"/>
    <property type="project" value="TreeGrafter"/>
</dbReference>
<reference evidence="2" key="1">
    <citation type="submission" date="2018-11" db="EMBL/GenBank/DDBJ databases">
        <authorList>
            <consortium name="Pathogen Informatics"/>
        </authorList>
    </citation>
    <scope>NUCLEOTIDE SEQUENCE</scope>
</reference>
<dbReference type="InterPro" id="IPR045055">
    <property type="entry name" value="DNA2/NAM7-like"/>
</dbReference>
<dbReference type="InterPro" id="IPR041677">
    <property type="entry name" value="DNA2/NAM7_AAA_11"/>
</dbReference>
<dbReference type="GO" id="GO:0003729">
    <property type="term" value="F:mRNA binding"/>
    <property type="evidence" value="ECO:0007669"/>
    <property type="project" value="TreeGrafter"/>
</dbReference>
<dbReference type="Pfam" id="PF13086">
    <property type="entry name" value="AAA_11"/>
    <property type="match status" value="1"/>
</dbReference>
<dbReference type="EMBL" id="CAAALY010009456">
    <property type="protein sequence ID" value="VEL10599.1"/>
    <property type="molecule type" value="Genomic_DNA"/>
</dbReference>
<keyword evidence="3" id="KW-1185">Reference proteome</keyword>
<dbReference type="InterPro" id="IPR027417">
    <property type="entry name" value="P-loop_NTPase"/>
</dbReference>
<dbReference type="PANTHER" id="PTHR10887">
    <property type="entry name" value="DNA2/NAM7 HELICASE FAMILY"/>
    <property type="match status" value="1"/>
</dbReference>
<evidence type="ECO:0000313" key="3">
    <source>
        <dbReference type="Proteomes" id="UP000784294"/>
    </source>
</evidence>
<sequence length="315" mass="35998">MPLHTCETAQYFFVQEVLSRWEAFAGKMLAYQQKLLQQKQQQEQQQLQQPEKLQSGNRISVDEVINDPLEGETNEIQLPKYESNFDSISSEMAPAPPLMNAQFSEPMELDESAIRASEPITLTEEDGEDIEKTSISKESCYDPEGVCKAFPFTEFFTGLKQPTSDIRKELFPGHSFVEDMAIARACFRHIESLFAELDEFRAFELMRTGLERTNYLLVQEAKIVAMTCTHAALRRRDLVQLGFTYDTIVMEEAAQILEIETFIPLLLQNPDLSGANRLKRWIMIGDHYQLPPVVKNQVTFDVSYSPFTIVGLFSA</sequence>
<feature type="domain" description="DNA2/NAM7 helicase helicase" evidence="1">
    <location>
        <begin position="215"/>
        <end position="296"/>
    </location>
</feature>
<comment type="caution">
    <text evidence="2">The sequence shown here is derived from an EMBL/GenBank/DDBJ whole genome shotgun (WGS) entry which is preliminary data.</text>
</comment>
<dbReference type="AlphaFoldDB" id="A0A448WFM5"/>
<evidence type="ECO:0000259" key="1">
    <source>
        <dbReference type="Pfam" id="PF13086"/>
    </source>
</evidence>
<protein>
    <recommendedName>
        <fullName evidence="1">DNA2/NAM7 helicase helicase domain-containing protein</fullName>
    </recommendedName>
</protein>
<organism evidence="2 3">
    <name type="scientific">Protopolystoma xenopodis</name>
    <dbReference type="NCBI Taxonomy" id="117903"/>
    <lineage>
        <taxon>Eukaryota</taxon>
        <taxon>Metazoa</taxon>
        <taxon>Spiralia</taxon>
        <taxon>Lophotrochozoa</taxon>
        <taxon>Platyhelminthes</taxon>
        <taxon>Monogenea</taxon>
        <taxon>Polyopisthocotylea</taxon>
        <taxon>Polystomatidea</taxon>
        <taxon>Polystomatidae</taxon>
        <taxon>Protopolystoma</taxon>
    </lineage>
</organism>
<dbReference type="OrthoDB" id="1879at2759"/>
<gene>
    <name evidence="2" type="ORF">PXEA_LOCUS4039</name>
</gene>
<dbReference type="GO" id="GO:0004386">
    <property type="term" value="F:helicase activity"/>
    <property type="evidence" value="ECO:0007669"/>
    <property type="project" value="InterPro"/>
</dbReference>
<dbReference type="SUPFAM" id="SSF52540">
    <property type="entry name" value="P-loop containing nucleoside triphosphate hydrolases"/>
    <property type="match status" value="1"/>
</dbReference>
<proteinExistence type="predicted"/>
<dbReference type="Proteomes" id="UP000784294">
    <property type="component" value="Unassembled WGS sequence"/>
</dbReference>
<dbReference type="Gene3D" id="3.40.50.300">
    <property type="entry name" value="P-loop containing nucleotide triphosphate hydrolases"/>
    <property type="match status" value="1"/>
</dbReference>
<name>A0A448WFM5_9PLAT</name>
<accession>A0A448WFM5</accession>